<evidence type="ECO:0000313" key="3">
    <source>
        <dbReference type="Proteomes" id="UP000680132"/>
    </source>
</evidence>
<accession>A0A939TS03</accession>
<dbReference type="InterPro" id="IPR027417">
    <property type="entry name" value="P-loop_NTPase"/>
</dbReference>
<dbReference type="GO" id="GO:0016887">
    <property type="term" value="F:ATP hydrolysis activity"/>
    <property type="evidence" value="ECO:0007669"/>
    <property type="project" value="TreeGrafter"/>
</dbReference>
<dbReference type="GO" id="GO:0005524">
    <property type="term" value="F:ATP binding"/>
    <property type="evidence" value="ECO:0007669"/>
    <property type="project" value="TreeGrafter"/>
</dbReference>
<dbReference type="InterPro" id="IPR002586">
    <property type="entry name" value="CobQ/CobB/MinD/ParA_Nub-bd_dom"/>
</dbReference>
<name>A0A939TS03_9MICO</name>
<feature type="domain" description="CobQ/CobB/MinD/ParA nucleotide binding" evidence="1">
    <location>
        <begin position="84"/>
        <end position="156"/>
    </location>
</feature>
<dbReference type="PANTHER" id="PTHR43384:SF14">
    <property type="entry name" value="ESX-1 SECRETION-ASSOCIATED PROTEIN ESPI"/>
    <property type="match status" value="1"/>
</dbReference>
<dbReference type="InterPro" id="IPR050625">
    <property type="entry name" value="ParA/MinD_ATPase"/>
</dbReference>
<dbReference type="PANTHER" id="PTHR43384">
    <property type="entry name" value="SEPTUM SITE-DETERMINING PROTEIN MIND HOMOLOG, CHLOROPLASTIC-RELATED"/>
    <property type="match status" value="1"/>
</dbReference>
<dbReference type="GO" id="GO:0005829">
    <property type="term" value="C:cytosol"/>
    <property type="evidence" value="ECO:0007669"/>
    <property type="project" value="TreeGrafter"/>
</dbReference>
<dbReference type="EMBL" id="JAGFOA010000006">
    <property type="protein sequence ID" value="MBO3664696.1"/>
    <property type="molecule type" value="Genomic_DNA"/>
</dbReference>
<dbReference type="SUPFAM" id="SSF52540">
    <property type="entry name" value="P-loop containing nucleoside triphosphate hydrolases"/>
    <property type="match status" value="1"/>
</dbReference>
<dbReference type="Proteomes" id="UP000680132">
    <property type="component" value="Unassembled WGS sequence"/>
</dbReference>
<protein>
    <submittedName>
        <fullName evidence="2">MinD/ParA family protein</fullName>
    </submittedName>
</protein>
<dbReference type="GO" id="GO:0009898">
    <property type="term" value="C:cytoplasmic side of plasma membrane"/>
    <property type="evidence" value="ECO:0007669"/>
    <property type="project" value="TreeGrafter"/>
</dbReference>
<reference evidence="2" key="1">
    <citation type="submission" date="2021-03" db="EMBL/GenBank/DDBJ databases">
        <title>Microbacterium sp. nov., a novel actinobacterium isolated from cow dung.</title>
        <authorList>
            <person name="Zhang L."/>
        </authorList>
    </citation>
    <scope>NUCLEOTIDE SEQUENCE</scope>
    <source>
        <strain evidence="2">NEAU-LLB</strain>
    </source>
</reference>
<organism evidence="2 3">
    <name type="scientific">Microbacterium stercoris</name>
    <dbReference type="NCBI Taxonomy" id="2820289"/>
    <lineage>
        <taxon>Bacteria</taxon>
        <taxon>Bacillati</taxon>
        <taxon>Actinomycetota</taxon>
        <taxon>Actinomycetes</taxon>
        <taxon>Micrococcales</taxon>
        <taxon>Microbacteriaceae</taxon>
        <taxon>Microbacterium</taxon>
    </lineage>
</organism>
<evidence type="ECO:0000313" key="2">
    <source>
        <dbReference type="EMBL" id="MBO3664696.1"/>
    </source>
</evidence>
<comment type="caution">
    <text evidence="2">The sequence shown here is derived from an EMBL/GenBank/DDBJ whole genome shotgun (WGS) entry which is preliminary data.</text>
</comment>
<dbReference type="AlphaFoldDB" id="A0A939TS03"/>
<sequence length="328" mass="35759">MTARRLEDLGKNAERESSDLLTADRVLNPSRVAKAAPEGAWPEFIYGLTGGKLNLGDSRSVRARKAIEARVAAPLSGETRFVPVLSRKGGVGKTTVTTLLGMALADGRDDRVIAIDANPDRGTLADRIAKRTDKTVRDLVHKATEIRGFNDISRFVARDETRLDVLASDPDPRIAEAFGEDDYARVADVAEHFYSLVLTDTGTGIIHSVMAATLAHADQLIIVTGLNLDEVRLASETITWLESNGYEDLARQAIVVLNQQSEGTPMVRLNELEVHFGSRVGSIVHLPYDRALATGAAIVYRDLQPTTRDAARDLAARVVDGLRRERQA</sequence>
<proteinExistence type="predicted"/>
<keyword evidence="3" id="KW-1185">Reference proteome</keyword>
<evidence type="ECO:0000259" key="1">
    <source>
        <dbReference type="Pfam" id="PF01656"/>
    </source>
</evidence>
<dbReference type="Gene3D" id="3.40.50.300">
    <property type="entry name" value="P-loop containing nucleotide triphosphate hydrolases"/>
    <property type="match status" value="1"/>
</dbReference>
<dbReference type="GO" id="GO:0051782">
    <property type="term" value="P:negative regulation of cell division"/>
    <property type="evidence" value="ECO:0007669"/>
    <property type="project" value="TreeGrafter"/>
</dbReference>
<gene>
    <name evidence="2" type="ORF">J5V96_14450</name>
</gene>
<dbReference type="Pfam" id="PF01656">
    <property type="entry name" value="CbiA"/>
    <property type="match status" value="1"/>
</dbReference>